<sequence>MNLLALLLLASSGSFGRLGQSKSLSGSSTVLVSSLQYLPPLCFALRAAAKEGLPVLVRLRFCRTVSAGGSSPPGATSKQPLEYNRTRSARKLLPSREYNGMTVLSIILTFTVELAKGITKDQKGRHPNTSSPPAPALTPTPTTTTTTTTTTSTQILLAARFTLHLACVTAPTLAHKFPPLAPLRSTSHRAPALKGGGCAHAQMRPSRTCNRDPSPITLATGYHRWNPCLSRTTPAHLPSRASNFNCCTAFSPRTTYGIQASPSHSQSFPKRFRSCTHLTSTEATIQSVIAFVELEGGRNGVSMPILQYDASRIGFNMPIRRP</sequence>
<feature type="compositionally biased region" description="Low complexity" evidence="1">
    <location>
        <begin position="139"/>
        <end position="149"/>
    </location>
</feature>
<feature type="chain" id="PRO_5017701852" description="Secreted protein" evidence="2">
    <location>
        <begin position="17"/>
        <end position="322"/>
    </location>
</feature>
<keyword evidence="4" id="KW-1185">Reference proteome</keyword>
<dbReference type="Proteomes" id="UP000258309">
    <property type="component" value="Unassembled WGS sequence"/>
</dbReference>
<feature type="region of interest" description="Disordered" evidence="1">
    <location>
        <begin position="119"/>
        <end position="149"/>
    </location>
</feature>
<evidence type="ECO:0008006" key="5">
    <source>
        <dbReference type="Google" id="ProtNLM"/>
    </source>
</evidence>
<feature type="non-terminal residue" evidence="3">
    <location>
        <position position="322"/>
    </location>
</feature>
<evidence type="ECO:0000313" key="3">
    <source>
        <dbReference type="EMBL" id="RFU32182.1"/>
    </source>
</evidence>
<keyword evidence="2" id="KW-0732">Signal</keyword>
<feature type="non-terminal residue" evidence="3">
    <location>
        <position position="1"/>
    </location>
</feature>
<feature type="region of interest" description="Disordered" evidence="1">
    <location>
        <begin position="191"/>
        <end position="212"/>
    </location>
</feature>
<name>A0A3E2HG92_SCYLI</name>
<reference evidence="3 4" key="1">
    <citation type="submission" date="2018-05" db="EMBL/GenBank/DDBJ databases">
        <title>Draft genome sequence of Scytalidium lignicola DSM 105466, a ubiquitous saprotrophic fungus.</title>
        <authorList>
            <person name="Buettner E."/>
            <person name="Gebauer A.M."/>
            <person name="Hofrichter M."/>
            <person name="Liers C."/>
            <person name="Kellner H."/>
        </authorList>
    </citation>
    <scope>NUCLEOTIDE SEQUENCE [LARGE SCALE GENOMIC DNA]</scope>
    <source>
        <strain evidence="3 4">DSM 105466</strain>
    </source>
</reference>
<comment type="caution">
    <text evidence="3">The sequence shown here is derived from an EMBL/GenBank/DDBJ whole genome shotgun (WGS) entry which is preliminary data.</text>
</comment>
<feature type="signal peptide" evidence="2">
    <location>
        <begin position="1"/>
        <end position="16"/>
    </location>
</feature>
<protein>
    <recommendedName>
        <fullName evidence="5">Secreted protein</fullName>
    </recommendedName>
</protein>
<organism evidence="3 4">
    <name type="scientific">Scytalidium lignicola</name>
    <name type="common">Hyphomycete</name>
    <dbReference type="NCBI Taxonomy" id="5539"/>
    <lineage>
        <taxon>Eukaryota</taxon>
        <taxon>Fungi</taxon>
        <taxon>Dikarya</taxon>
        <taxon>Ascomycota</taxon>
        <taxon>Pezizomycotina</taxon>
        <taxon>Leotiomycetes</taxon>
        <taxon>Leotiomycetes incertae sedis</taxon>
        <taxon>Scytalidium</taxon>
    </lineage>
</organism>
<proteinExistence type="predicted"/>
<dbReference type="AlphaFoldDB" id="A0A3E2HG92"/>
<evidence type="ECO:0000313" key="4">
    <source>
        <dbReference type="Proteomes" id="UP000258309"/>
    </source>
</evidence>
<dbReference type="EMBL" id="NCSJ02000060">
    <property type="protein sequence ID" value="RFU32182.1"/>
    <property type="molecule type" value="Genomic_DNA"/>
</dbReference>
<gene>
    <name evidence="3" type="ORF">B7463_g4177</name>
</gene>
<evidence type="ECO:0000256" key="1">
    <source>
        <dbReference type="SAM" id="MobiDB-lite"/>
    </source>
</evidence>
<accession>A0A3E2HG92</accession>
<evidence type="ECO:0000256" key="2">
    <source>
        <dbReference type="SAM" id="SignalP"/>
    </source>
</evidence>